<dbReference type="Pfam" id="PF01633">
    <property type="entry name" value="Choline_kinase"/>
    <property type="match status" value="1"/>
</dbReference>
<dbReference type="AlphaFoldDB" id="L1QI59"/>
<evidence type="ECO:0000313" key="1">
    <source>
        <dbReference type="EMBL" id="EKY27631.1"/>
    </source>
</evidence>
<evidence type="ECO:0000313" key="2">
    <source>
        <dbReference type="Proteomes" id="UP000010420"/>
    </source>
</evidence>
<name>L1QI59_9CLOT</name>
<keyword evidence="2" id="KW-1185">Reference proteome</keyword>
<proteinExistence type="predicted"/>
<dbReference type="STRING" id="545697.HMPREF0216_01274"/>
<protein>
    <submittedName>
        <fullName evidence="1">Spore coat protein, CotS family</fullName>
    </submittedName>
</protein>
<dbReference type="InterPro" id="IPR014255">
    <property type="entry name" value="Spore_coat_CotS"/>
</dbReference>
<dbReference type="SUPFAM" id="SSF56112">
    <property type="entry name" value="Protein kinase-like (PK-like)"/>
    <property type="match status" value="1"/>
</dbReference>
<organism evidence="1 2">
    <name type="scientific">Clostridium celatum DSM 1785</name>
    <dbReference type="NCBI Taxonomy" id="545697"/>
    <lineage>
        <taxon>Bacteria</taxon>
        <taxon>Bacillati</taxon>
        <taxon>Bacillota</taxon>
        <taxon>Clostridia</taxon>
        <taxon>Eubacteriales</taxon>
        <taxon>Clostridiaceae</taxon>
        <taxon>Clostridium</taxon>
    </lineage>
</organism>
<keyword evidence="1" id="KW-0946">Virion</keyword>
<dbReference type="Proteomes" id="UP000010420">
    <property type="component" value="Unassembled WGS sequence"/>
</dbReference>
<dbReference type="Gene3D" id="3.30.200.20">
    <property type="entry name" value="Phosphorylase Kinase, domain 1"/>
    <property type="match status" value="1"/>
</dbReference>
<dbReference type="Gene3D" id="3.90.1200.10">
    <property type="match status" value="1"/>
</dbReference>
<dbReference type="EMBL" id="AMEZ01000033">
    <property type="protein sequence ID" value="EKY27631.1"/>
    <property type="molecule type" value="Genomic_DNA"/>
</dbReference>
<dbReference type="InterPro" id="IPR011009">
    <property type="entry name" value="Kinase-like_dom_sf"/>
</dbReference>
<dbReference type="NCBIfam" id="TIGR02906">
    <property type="entry name" value="spore_CotS"/>
    <property type="match status" value="1"/>
</dbReference>
<dbReference type="PANTHER" id="PTHR39179">
    <property type="entry name" value="SPORE COAT PROTEIN I"/>
    <property type="match status" value="1"/>
</dbReference>
<dbReference type="eggNOG" id="COG2334">
    <property type="taxonomic scope" value="Bacteria"/>
</dbReference>
<dbReference type="OrthoDB" id="9771902at2"/>
<dbReference type="InterPro" id="IPR047175">
    <property type="entry name" value="CotS-like"/>
</dbReference>
<dbReference type="GO" id="GO:0042601">
    <property type="term" value="C:endospore-forming forespore"/>
    <property type="evidence" value="ECO:0007669"/>
    <property type="project" value="TreeGrafter"/>
</dbReference>
<sequence length="342" mass="40300">MNKFRYIDKKVLCSYDLSEEFFEKLGVNVYDIIPLRKVFVLFTDKGKKILKSTNSTNERIKFISNALDIIRETDQCVLQYCNNSQGEKITRWRGTGYVLLDLIEGREANFTNPIEVEWCTKALANFHRASIGIVDKLDSIEIEENKGKNLIYEQLNNLCIINEIERVVNKFNYKNEFDLLFLENVAKAKNDLNVSINLLTKSSYIDLYKDDNSKVLCHLDLAHHNFIINDEIVNLIDFDYCNINLKIIDLYNFMSKVIKNIAYDKEMLDNILKTYNSINEISDEEIQVLYALLNYPRDFVDITIDYYLKQKSWDEEVFISRFKDKIENNIFKSELLLKLEKI</sequence>
<dbReference type="HOGENOM" id="CLU_042636_1_0_9"/>
<dbReference type="RefSeq" id="WP_005212339.1">
    <property type="nucleotide sequence ID" value="NZ_KB291625.1"/>
</dbReference>
<accession>L1QI59</accession>
<dbReference type="PATRIC" id="fig|545697.3.peg.1253"/>
<keyword evidence="1" id="KW-0167">Capsid protein</keyword>
<comment type="caution">
    <text evidence="1">The sequence shown here is derived from an EMBL/GenBank/DDBJ whole genome shotgun (WGS) entry which is preliminary data.</text>
</comment>
<gene>
    <name evidence="1" type="ORF">HMPREF0216_01274</name>
</gene>
<reference evidence="1 2" key="1">
    <citation type="submission" date="2012-05" db="EMBL/GenBank/DDBJ databases">
        <authorList>
            <person name="Weinstock G."/>
            <person name="Sodergren E."/>
            <person name="Lobos E.A."/>
            <person name="Fulton L."/>
            <person name="Fulton R."/>
            <person name="Courtney L."/>
            <person name="Fronick C."/>
            <person name="O'Laughlin M."/>
            <person name="Godfrey J."/>
            <person name="Wilson R.M."/>
            <person name="Miner T."/>
            <person name="Farmer C."/>
            <person name="Delehaunty K."/>
            <person name="Cordes M."/>
            <person name="Minx P."/>
            <person name="Tomlinson C."/>
            <person name="Chen J."/>
            <person name="Wollam A."/>
            <person name="Pepin K.H."/>
            <person name="Bhonagiri V."/>
            <person name="Zhang X."/>
            <person name="Suruliraj S."/>
            <person name="Warren W."/>
            <person name="Mitreva M."/>
            <person name="Mardis E.R."/>
            <person name="Wilson R.K."/>
        </authorList>
    </citation>
    <scope>NUCLEOTIDE SEQUENCE [LARGE SCALE GENOMIC DNA]</scope>
    <source>
        <strain evidence="1 2">DSM 1785</strain>
    </source>
</reference>
<dbReference type="PANTHER" id="PTHR39179:SF1">
    <property type="entry name" value="SPORE COAT PROTEIN I"/>
    <property type="match status" value="1"/>
</dbReference>